<gene>
    <name evidence="1" type="ORF">SR1949_37150</name>
</gene>
<evidence type="ECO:0000313" key="1">
    <source>
        <dbReference type="EMBL" id="GCL38598.1"/>
    </source>
</evidence>
<sequence>MLQDIMKSDSLVKLSSKQQELLLGGQGQPFNDQFIQPLAVIRGQPITALGQTLNDGSSTVLGNNTLQGSTTSGLFGSVGNSTAQGKGGATGAEDIMILPPFSAASQTL</sequence>
<accession>A0A480A5H2</accession>
<comment type="caution">
    <text evidence="1">The sequence shown here is derived from an EMBL/GenBank/DDBJ whole genome shotgun (WGS) entry which is preliminary data.</text>
</comment>
<dbReference type="RefSeq" id="WP_137668434.1">
    <property type="nucleotide sequence ID" value="NZ_BJCE01000155.1"/>
</dbReference>
<dbReference type="Proteomes" id="UP000300142">
    <property type="component" value="Unassembled WGS sequence"/>
</dbReference>
<proteinExistence type="predicted"/>
<name>A0A480A5H2_9CYAN</name>
<dbReference type="AlphaFoldDB" id="A0A480A5H2"/>
<organism evidence="1 2">
    <name type="scientific">Sphaerospermopsis reniformis</name>
    <dbReference type="NCBI Taxonomy" id="531300"/>
    <lineage>
        <taxon>Bacteria</taxon>
        <taxon>Bacillati</taxon>
        <taxon>Cyanobacteriota</taxon>
        <taxon>Cyanophyceae</taxon>
        <taxon>Nostocales</taxon>
        <taxon>Aphanizomenonaceae</taxon>
        <taxon>Sphaerospermopsis</taxon>
    </lineage>
</organism>
<reference evidence="2" key="1">
    <citation type="submission" date="2019-02" db="EMBL/GenBank/DDBJ databases">
        <title>Draft genome sequence of Sphaerospermopsis reniformis NIES-1949.</title>
        <authorList>
            <person name="Yamaguchi H."/>
            <person name="Suzuki S."/>
            <person name="Kawachi M."/>
        </authorList>
    </citation>
    <scope>NUCLEOTIDE SEQUENCE [LARGE SCALE GENOMIC DNA]</scope>
    <source>
        <strain evidence="2">NIES-1949</strain>
    </source>
</reference>
<evidence type="ECO:0000313" key="2">
    <source>
        <dbReference type="Proteomes" id="UP000300142"/>
    </source>
</evidence>
<keyword evidence="2" id="KW-1185">Reference proteome</keyword>
<protein>
    <submittedName>
        <fullName evidence="1">Uncharacterized protein</fullName>
    </submittedName>
</protein>
<dbReference type="EMBL" id="BJCE01000155">
    <property type="protein sequence ID" value="GCL38598.1"/>
    <property type="molecule type" value="Genomic_DNA"/>
</dbReference>